<dbReference type="PROSITE" id="PS50104">
    <property type="entry name" value="TIR"/>
    <property type="match status" value="1"/>
</dbReference>
<dbReference type="Gene3D" id="1.10.8.430">
    <property type="entry name" value="Helical domain of apoptotic protease-activating factors"/>
    <property type="match status" value="2"/>
</dbReference>
<dbReference type="Gene3D" id="3.40.50.300">
    <property type="entry name" value="P-loop containing nucleotide triphosphate hydrolases"/>
    <property type="match status" value="2"/>
</dbReference>
<dbReference type="PANTHER" id="PTHR11017">
    <property type="entry name" value="LEUCINE-RICH REPEAT-CONTAINING PROTEIN"/>
    <property type="match status" value="1"/>
</dbReference>
<dbReference type="InterPro" id="IPR044974">
    <property type="entry name" value="Disease_R_plants"/>
</dbReference>
<dbReference type="PRINTS" id="PR00364">
    <property type="entry name" value="DISEASERSIST"/>
</dbReference>
<dbReference type="InterPro" id="IPR036390">
    <property type="entry name" value="WH_DNA-bd_sf"/>
</dbReference>
<dbReference type="InterPro" id="IPR032675">
    <property type="entry name" value="LRR_dom_sf"/>
</dbReference>
<dbReference type="SUPFAM" id="SSF46785">
    <property type="entry name" value="Winged helix' DNA-binding domain"/>
    <property type="match status" value="1"/>
</dbReference>
<dbReference type="InterPro" id="IPR058192">
    <property type="entry name" value="WHD_ROQ1-like"/>
</dbReference>
<dbReference type="GO" id="GO:0043531">
    <property type="term" value="F:ADP binding"/>
    <property type="evidence" value="ECO:0007669"/>
    <property type="project" value="InterPro"/>
</dbReference>
<keyword evidence="3" id="KW-0611">Plant defense</keyword>
<dbReference type="GO" id="GO:0006952">
    <property type="term" value="P:defense response"/>
    <property type="evidence" value="ECO:0007669"/>
    <property type="project" value="UniProtKB-KW"/>
</dbReference>
<dbReference type="FunFam" id="3.40.50.10140:FF:000007">
    <property type="entry name" value="Disease resistance protein (TIR-NBS-LRR class)"/>
    <property type="match status" value="1"/>
</dbReference>
<feature type="region of interest" description="Disordered" evidence="5">
    <location>
        <begin position="42"/>
        <end position="63"/>
    </location>
</feature>
<keyword evidence="4" id="KW-0520">NAD</keyword>
<accession>Q19PP7</accession>
<protein>
    <submittedName>
        <fullName evidence="7">TIR-NBS-NBS-LRR type disease resistance protein</fullName>
    </submittedName>
</protein>
<feature type="compositionally biased region" description="Basic and acidic residues" evidence="5">
    <location>
        <begin position="1761"/>
        <end position="1778"/>
    </location>
</feature>
<evidence type="ECO:0000256" key="3">
    <source>
        <dbReference type="ARBA" id="ARBA00022821"/>
    </source>
</evidence>
<dbReference type="Pfam" id="PF01582">
    <property type="entry name" value="TIR"/>
    <property type="match status" value="2"/>
</dbReference>
<dbReference type="InterPro" id="IPR027417">
    <property type="entry name" value="P-loop_NTPase"/>
</dbReference>
<name>Q19PP7_POPTR</name>
<dbReference type="SMART" id="SM00255">
    <property type="entry name" value="TIR"/>
    <property type="match status" value="1"/>
</dbReference>
<evidence type="ECO:0000256" key="4">
    <source>
        <dbReference type="ARBA" id="ARBA00023027"/>
    </source>
</evidence>
<keyword evidence="1" id="KW-0433">Leucine-rich repeat</keyword>
<evidence type="ECO:0000256" key="1">
    <source>
        <dbReference type="ARBA" id="ARBA00022614"/>
    </source>
</evidence>
<dbReference type="Pfam" id="PF23282">
    <property type="entry name" value="WHD_ROQ1"/>
    <property type="match status" value="2"/>
</dbReference>
<dbReference type="Gene3D" id="3.40.50.10140">
    <property type="entry name" value="Toll/interleukin-1 receptor homology (TIR) domain"/>
    <property type="match status" value="2"/>
</dbReference>
<reference evidence="7" key="1">
    <citation type="submission" date="2006-04" db="EMBL/GenBank/DDBJ databases">
        <title>Cloning and characterization of NBS-LRR type of disease resistance-like protein.</title>
        <authorList>
            <person name="Zhang Z.Y."/>
            <person name="Zhang Q."/>
        </authorList>
    </citation>
    <scope>NUCLEOTIDE SEQUENCE</scope>
</reference>
<evidence type="ECO:0000313" key="7">
    <source>
        <dbReference type="EMBL" id="ABF81410.1"/>
    </source>
</evidence>
<dbReference type="InterPro" id="IPR003593">
    <property type="entry name" value="AAA+_ATPase"/>
</dbReference>
<dbReference type="InterPro" id="IPR001611">
    <property type="entry name" value="Leu-rich_rpt"/>
</dbReference>
<dbReference type="InterPro" id="IPR035897">
    <property type="entry name" value="Toll_tir_struct_dom_sf"/>
</dbReference>
<keyword evidence="2" id="KW-0677">Repeat</keyword>
<dbReference type="EMBL" id="DQ513195">
    <property type="protein sequence ID" value="ABF81409.1"/>
    <property type="molecule type" value="mRNA"/>
</dbReference>
<dbReference type="GO" id="GO:0051707">
    <property type="term" value="P:response to other organism"/>
    <property type="evidence" value="ECO:0007669"/>
    <property type="project" value="UniProtKB-ARBA"/>
</dbReference>
<proteinExistence type="evidence at transcript level"/>
<feature type="domain" description="TIR" evidence="6">
    <location>
        <begin position="69"/>
        <end position="235"/>
    </location>
</feature>
<dbReference type="PROSITE" id="PS51450">
    <property type="entry name" value="LRR"/>
    <property type="match status" value="1"/>
</dbReference>
<dbReference type="InterPro" id="IPR042197">
    <property type="entry name" value="Apaf_helical"/>
</dbReference>
<evidence type="ECO:0000256" key="5">
    <source>
        <dbReference type="SAM" id="MobiDB-lite"/>
    </source>
</evidence>
<dbReference type="SUPFAM" id="SSF52540">
    <property type="entry name" value="P-loop containing nucleoside triphosphate hydrolases"/>
    <property type="match status" value="2"/>
</dbReference>
<dbReference type="InterPro" id="IPR000157">
    <property type="entry name" value="TIR_dom"/>
</dbReference>
<dbReference type="SMART" id="SM00382">
    <property type="entry name" value="AAA"/>
    <property type="match status" value="2"/>
</dbReference>
<dbReference type="InterPro" id="IPR002182">
    <property type="entry name" value="NB-ARC"/>
</dbReference>
<dbReference type="GO" id="GO:0007165">
    <property type="term" value="P:signal transduction"/>
    <property type="evidence" value="ECO:0007669"/>
    <property type="project" value="InterPro"/>
</dbReference>
<evidence type="ECO:0000256" key="2">
    <source>
        <dbReference type="ARBA" id="ARBA00022737"/>
    </source>
</evidence>
<dbReference type="EMBL" id="DQ513196">
    <property type="protein sequence ID" value="ABF81410.1"/>
    <property type="molecule type" value="mRNA"/>
</dbReference>
<dbReference type="PANTHER" id="PTHR11017:SF559">
    <property type="entry name" value="DISEASE RESISTANCE PROTEIN CHL1"/>
    <property type="match status" value="1"/>
</dbReference>
<evidence type="ECO:0000259" key="6">
    <source>
        <dbReference type="PROSITE" id="PS50104"/>
    </source>
</evidence>
<organism evidence="7">
    <name type="scientific">Populus trichocarpa</name>
    <name type="common">Western balsam poplar</name>
    <name type="synonym">Populus balsamifera subsp. trichocarpa</name>
    <dbReference type="NCBI Taxonomy" id="3694"/>
    <lineage>
        <taxon>Eukaryota</taxon>
        <taxon>Viridiplantae</taxon>
        <taxon>Streptophyta</taxon>
        <taxon>Embryophyta</taxon>
        <taxon>Tracheophyta</taxon>
        <taxon>Spermatophyta</taxon>
        <taxon>Magnoliopsida</taxon>
        <taxon>eudicotyledons</taxon>
        <taxon>Gunneridae</taxon>
        <taxon>Pentapetalae</taxon>
        <taxon>rosids</taxon>
        <taxon>fabids</taxon>
        <taxon>Malpighiales</taxon>
        <taxon>Salicaceae</taxon>
        <taxon>Saliceae</taxon>
        <taxon>Populus</taxon>
    </lineage>
</organism>
<sequence length="1778" mass="201875">MQEGARLPAVQCASYSTCIESNLLHNLIRKNPGRLPVRVSALKKPDKKQRVKDRGMQKAASSSYSPPQWKYDVFLSFRGKDTRNNFTSHLYSNLEQRGIDVYMDDRGLERGKTIEPALWQAIEDSRFSIVVFSRDYASSPWCLDELVKIVQCMKEMGHTVLPVFYDVDPSEVADQKGNYKKAFIEHKEKHSGNLDKVKCWSDCLSTVANLSGWDVRNRDESQSIKKIVEYIQCKLSFTLPTISKNLVGIDSRLKVLNEYIDEQANDTLFIGICGMGGMGKTTVARVLYDRIRWQFGGSCFLANVREVFAEKDGLCRLQEQLLSEISMELPTARDSSRRIDLIKRRLRLKKVLLILDDVDDEEQLQMLAAEHGTFGPGSRIIITSRNKHVLDSHGVTRIYEADKLNDKDALMLFSWKAFKRDQPAEDLSELSKQVVGYANGLPLALEVIGSFLHKRGLREWKSAIDRMNDIPDRKIIDVLRISFDGLHELEKKIFLDIACFLKGMKKDRITRLLDSCGFHADIGMQALIEKSLIRVSRDEIRMHNLLQKMGEEIVRCESPEEPGRRSRLCTYKDVCDALKDSTGKIESIFVDLPKAKEAPWNMTAFSKMTKLRLLKIHNVDLSEGPEYLSNELRFLEWHAYPSKSLPACFRLDDLVELYMSCSSIEQLCDESQSIKKIAEYIQCKLSFTLQTISKNLVGIDSRLKVLNEYIDEQATDTLFIGICGMGGMGKTTVARVMYDRIRWQFQGSCFLANVREVFAEKDGRCRLQEQLLSEISMELPTARDSSRRIDLIKRRLRLKKVLLILDDVDDEEQLQMLAAEHGSFGPGSRIIITSRNKHVLDSHGVTRIYEADKLNDKDALMLFSWKAFKRDQPAEDLSELSKQVVGYANGLPLALEVIGSFLHKRGLREWKSAIDRMNDIPDRKIIDVLRISFDGLHELEKKIFLDIACFLKGMKKDRIARLLDSCGFHADIGMQALIEKSLISVSRDEIRMHNLLQKMGEEIVRCESPEEPGRRSRLCTYKDVCDALEDSTEKIQSIFLDLPKAKEAQWNMTAFSKMTKLRLLKIHNVDLSEGPEYLSKELRFLEWHAYPSKSLPACFRPDELVELYMSCSSIEQLWCGCKILVNLKIINLSNSLYLINTPDFTGIPNLESLILEGCASLSEVHPSFGRHKKLQLVNLVNCYSLRILPSNLEMESLEVCTLSSCSKLDKFPDIVGNINCLRELRLDGTAIAKLSSSFHCLAGLVLLSMNNCKNLESIPSSIRGLKSLKRLDVSDCSELKNIPENLGEVESLEEFDASGTSIRQPPTSFFLLKNLKVLSFKGCKRIAVNLTDQILPSLSGLCSLEELDLCACNLGEGAVPEDIGCLSSLRSLNLSRNNFISLPKSINQLSRLEKLALKDCVMLESLPEVPLKVQKVKLDGCLKLKEIPDPIKLCSLKRSEFKCLNCWELYMHNGQNNMGLNMLEKYLQGSSPRPGFGIAVPGNEIPGWFTHQSCNSMQALSDHLWLFYLSFDYLKELKERENESSSELELSFHSYDQGVKVENCGVRMVNSGHLIVASKEAASSYTPSWQSPTGHLIIASKEAASSYIDSLANSSSYSQWMHDVFFSFRALFQRGIIRYKRQIKYLKKIESSLVSDIKESGLSIIIFARDYVSTLGFGGFVKIDEFMKKMKSDTVFPVSTVSYNVEQSRVDEQTESYTIVFDKDEEDFSEDKEKVQRWMDILTEVAISSGSESSKSKDKNKVQRLMGILTEAAISSGLESSGREGKEDRKLYSYEETK</sequence>
<dbReference type="ExpressionAtlas" id="Q19PP7">
    <property type="expression patterns" value="baseline and differential"/>
</dbReference>
<dbReference type="SUPFAM" id="SSF52200">
    <property type="entry name" value="Toll/Interleukin receptor TIR domain"/>
    <property type="match status" value="2"/>
</dbReference>
<dbReference type="InterPro" id="IPR055414">
    <property type="entry name" value="LRR_R13L4/SHOC2-like"/>
</dbReference>
<dbReference type="Pfam" id="PF23598">
    <property type="entry name" value="LRR_14"/>
    <property type="match status" value="1"/>
</dbReference>
<feature type="region of interest" description="Disordered" evidence="5">
    <location>
        <begin position="1756"/>
        <end position="1778"/>
    </location>
</feature>
<dbReference type="Gene3D" id="3.80.10.10">
    <property type="entry name" value="Ribonuclease Inhibitor"/>
    <property type="match status" value="2"/>
</dbReference>
<dbReference type="Pfam" id="PF00931">
    <property type="entry name" value="NB-ARC"/>
    <property type="match status" value="2"/>
</dbReference>
<dbReference type="SUPFAM" id="SSF52058">
    <property type="entry name" value="L domain-like"/>
    <property type="match status" value="2"/>
</dbReference>